<sequence>YRELRNAHGKSDGGDKWIEEVDSRDGRKYTIMKKLGEILGKPDTVAAEIVAHLGEPDQLTTSLNQADPVVALMPGPVIGNQPGVTTSGAQEYYLVYFWREKNDYMYFKIDANREKVISHDWKHAATESK</sequence>
<dbReference type="AlphaFoldDB" id="A0A9N9HT19"/>
<protein>
    <submittedName>
        <fullName evidence="1">2832_t:CDS:1</fullName>
    </submittedName>
</protein>
<feature type="non-terminal residue" evidence="1">
    <location>
        <position position="1"/>
    </location>
</feature>
<accession>A0A9N9HT19</accession>
<keyword evidence="2" id="KW-1185">Reference proteome</keyword>
<organism evidence="1 2">
    <name type="scientific">Ambispora leptoticha</name>
    <dbReference type="NCBI Taxonomy" id="144679"/>
    <lineage>
        <taxon>Eukaryota</taxon>
        <taxon>Fungi</taxon>
        <taxon>Fungi incertae sedis</taxon>
        <taxon>Mucoromycota</taxon>
        <taxon>Glomeromycotina</taxon>
        <taxon>Glomeromycetes</taxon>
        <taxon>Archaeosporales</taxon>
        <taxon>Ambisporaceae</taxon>
        <taxon>Ambispora</taxon>
    </lineage>
</organism>
<evidence type="ECO:0000313" key="2">
    <source>
        <dbReference type="Proteomes" id="UP000789508"/>
    </source>
</evidence>
<gene>
    <name evidence="1" type="ORF">ALEPTO_LOCUS11682</name>
</gene>
<name>A0A9N9HT19_9GLOM</name>
<dbReference type="Proteomes" id="UP000789508">
    <property type="component" value="Unassembled WGS sequence"/>
</dbReference>
<reference evidence="1" key="1">
    <citation type="submission" date="2021-06" db="EMBL/GenBank/DDBJ databases">
        <authorList>
            <person name="Kallberg Y."/>
            <person name="Tangrot J."/>
            <person name="Rosling A."/>
        </authorList>
    </citation>
    <scope>NUCLEOTIDE SEQUENCE</scope>
    <source>
        <strain evidence="1">FL130A</strain>
    </source>
</reference>
<evidence type="ECO:0000313" key="1">
    <source>
        <dbReference type="EMBL" id="CAG8704136.1"/>
    </source>
</evidence>
<dbReference type="OrthoDB" id="5580129at2759"/>
<dbReference type="EMBL" id="CAJVPS010020357">
    <property type="protein sequence ID" value="CAG8704136.1"/>
    <property type="molecule type" value="Genomic_DNA"/>
</dbReference>
<proteinExistence type="predicted"/>
<comment type="caution">
    <text evidence="1">The sequence shown here is derived from an EMBL/GenBank/DDBJ whole genome shotgun (WGS) entry which is preliminary data.</text>
</comment>